<reference evidence="1 2" key="1">
    <citation type="journal article" date="2016" name="Sci. Rep.">
        <title>Draft genome sequencing and secretome analysis of fungal phytopathogen Ascochyta rabiei provides insight into the necrotrophic effector repertoire.</title>
        <authorList>
            <person name="Verma S."/>
            <person name="Gazara R.K."/>
            <person name="Nizam S."/>
            <person name="Parween S."/>
            <person name="Chattopadhyay D."/>
            <person name="Verma P.K."/>
        </authorList>
    </citation>
    <scope>NUCLEOTIDE SEQUENCE [LARGE SCALE GENOMIC DNA]</scope>
    <source>
        <strain evidence="1 2">ArDII</strain>
    </source>
</reference>
<accession>A0A162W998</accession>
<organism evidence="1 2">
    <name type="scientific">Didymella rabiei</name>
    <name type="common">Chickpea ascochyta blight fungus</name>
    <name type="synonym">Mycosphaerella rabiei</name>
    <dbReference type="NCBI Taxonomy" id="5454"/>
    <lineage>
        <taxon>Eukaryota</taxon>
        <taxon>Fungi</taxon>
        <taxon>Dikarya</taxon>
        <taxon>Ascomycota</taxon>
        <taxon>Pezizomycotina</taxon>
        <taxon>Dothideomycetes</taxon>
        <taxon>Pleosporomycetidae</taxon>
        <taxon>Pleosporales</taxon>
        <taxon>Pleosporineae</taxon>
        <taxon>Didymellaceae</taxon>
        <taxon>Ascochyta</taxon>
    </lineage>
</organism>
<sequence length="196" mass="22185">MSNVTAATILSMRMPDVELASVAEASRLSLLDLPGSENPQPHLQVAVEGESILLRHATDTPRKKPYKDRLKARQQSFGLTQACRHMRLEYLPLYRAQTKVTCRVHPCEVYDYIETFLMRPGIEDEEVTGALIIDLHTRFPQSINIKPLLQLSKIAQYLSVHTKGVCRFQGWDVFSGTLEELVVQILGVENKSNFYG</sequence>
<protein>
    <submittedName>
        <fullName evidence="1">Uncharacterized protein</fullName>
    </submittedName>
</protein>
<keyword evidence="2" id="KW-1185">Reference proteome</keyword>
<dbReference type="OrthoDB" id="3678099at2759"/>
<dbReference type="Proteomes" id="UP000076837">
    <property type="component" value="Unassembled WGS sequence"/>
</dbReference>
<name>A0A162W998_DIDRA</name>
<evidence type="ECO:0000313" key="1">
    <source>
        <dbReference type="EMBL" id="KZM18888.1"/>
    </source>
</evidence>
<proteinExistence type="predicted"/>
<evidence type="ECO:0000313" key="2">
    <source>
        <dbReference type="Proteomes" id="UP000076837"/>
    </source>
</evidence>
<dbReference type="EMBL" id="JYNV01000319">
    <property type="protein sequence ID" value="KZM18888.1"/>
    <property type="molecule type" value="Genomic_DNA"/>
</dbReference>
<dbReference type="AlphaFoldDB" id="A0A162W998"/>
<comment type="caution">
    <text evidence="1">The sequence shown here is derived from an EMBL/GenBank/DDBJ whole genome shotgun (WGS) entry which is preliminary data.</text>
</comment>
<gene>
    <name evidence="1" type="ORF">ST47_g9968</name>
</gene>